<evidence type="ECO:0000313" key="2">
    <source>
        <dbReference type="Proteomes" id="UP000647836"/>
    </source>
</evidence>
<comment type="caution">
    <text evidence="1">The sequence shown here is derived from an EMBL/GenBank/DDBJ whole genome shotgun (WGS) entry which is preliminary data.</text>
</comment>
<organism evidence="1 2">
    <name type="scientific">Nostoc cf. edaphicum LEGE 07299</name>
    <dbReference type="NCBI Taxonomy" id="2777974"/>
    <lineage>
        <taxon>Bacteria</taxon>
        <taxon>Bacillati</taxon>
        <taxon>Cyanobacteriota</taxon>
        <taxon>Cyanophyceae</taxon>
        <taxon>Nostocales</taxon>
        <taxon>Nostocaceae</taxon>
        <taxon>Nostoc</taxon>
    </lineage>
</organism>
<sequence>MTNITICFGDFNLAICRDKAQNIATPLVESSTWEGKTPFEVPNGNGAFFNFFPYCHNCRPMAQNWDWGLGTGKKTTIYAKGLLII</sequence>
<protein>
    <submittedName>
        <fullName evidence="1">Uncharacterized protein</fullName>
    </submittedName>
</protein>
<gene>
    <name evidence="1" type="ORF">IQ229_01740</name>
</gene>
<accession>A0ABR9TTI8</accession>
<proteinExistence type="predicted"/>
<dbReference type="RefSeq" id="WP_194040720.1">
    <property type="nucleotide sequence ID" value="NZ_JADEXF010000031.1"/>
</dbReference>
<dbReference type="EMBL" id="JADEXF010000031">
    <property type="protein sequence ID" value="MBE9103711.1"/>
    <property type="molecule type" value="Genomic_DNA"/>
</dbReference>
<keyword evidence="2" id="KW-1185">Reference proteome</keyword>
<reference evidence="1 2" key="1">
    <citation type="submission" date="2020-10" db="EMBL/GenBank/DDBJ databases">
        <authorList>
            <person name="Castelo-Branco R."/>
            <person name="Eusebio N."/>
            <person name="Adriana R."/>
            <person name="Vieira A."/>
            <person name="Brugerolle De Fraissinette N."/>
            <person name="Rezende De Castro R."/>
            <person name="Schneider M.P."/>
            <person name="Vasconcelos V."/>
            <person name="Leao P.N."/>
        </authorList>
    </citation>
    <scope>NUCLEOTIDE SEQUENCE [LARGE SCALE GENOMIC DNA]</scope>
    <source>
        <strain evidence="1 2">LEGE 07299</strain>
    </source>
</reference>
<evidence type="ECO:0000313" key="1">
    <source>
        <dbReference type="EMBL" id="MBE9103711.1"/>
    </source>
</evidence>
<name>A0ABR9TTI8_9NOSO</name>
<dbReference type="Proteomes" id="UP000647836">
    <property type="component" value="Unassembled WGS sequence"/>
</dbReference>